<dbReference type="OrthoDB" id="9802426at2"/>
<evidence type="ECO:0000313" key="9">
    <source>
        <dbReference type="Proteomes" id="UP000239990"/>
    </source>
</evidence>
<dbReference type="Gene3D" id="1.10.10.10">
    <property type="entry name" value="Winged helix-like DNA-binding domain superfamily/Winged helix DNA-binding domain"/>
    <property type="match status" value="1"/>
</dbReference>
<organism evidence="8 9">
    <name type="scientific">Achromobacter spanius</name>
    <dbReference type="NCBI Taxonomy" id="217203"/>
    <lineage>
        <taxon>Bacteria</taxon>
        <taxon>Pseudomonadati</taxon>
        <taxon>Pseudomonadota</taxon>
        <taxon>Betaproteobacteria</taxon>
        <taxon>Burkholderiales</taxon>
        <taxon>Alcaligenaceae</taxon>
        <taxon>Achromobacter</taxon>
    </lineage>
</organism>
<dbReference type="GO" id="GO:0032993">
    <property type="term" value="C:protein-DNA complex"/>
    <property type="evidence" value="ECO:0007669"/>
    <property type="project" value="TreeGrafter"/>
</dbReference>
<dbReference type="Pfam" id="PF00486">
    <property type="entry name" value="Trans_reg_C"/>
    <property type="match status" value="1"/>
</dbReference>
<keyword evidence="2" id="KW-0902">Two-component regulatory system</keyword>
<dbReference type="GO" id="GO:0006355">
    <property type="term" value="P:regulation of DNA-templated transcription"/>
    <property type="evidence" value="ECO:0007669"/>
    <property type="project" value="InterPro"/>
</dbReference>
<dbReference type="InterPro" id="IPR036388">
    <property type="entry name" value="WH-like_DNA-bd_sf"/>
</dbReference>
<keyword evidence="3 5" id="KW-0238">DNA-binding</keyword>
<evidence type="ECO:0000256" key="3">
    <source>
        <dbReference type="ARBA" id="ARBA00023125"/>
    </source>
</evidence>
<evidence type="ECO:0000256" key="2">
    <source>
        <dbReference type="ARBA" id="ARBA00023012"/>
    </source>
</evidence>
<dbReference type="SMART" id="SM00862">
    <property type="entry name" value="Trans_reg_C"/>
    <property type="match status" value="1"/>
</dbReference>
<dbReference type="GO" id="GO:0000976">
    <property type="term" value="F:transcription cis-regulatory region binding"/>
    <property type="evidence" value="ECO:0007669"/>
    <property type="project" value="TreeGrafter"/>
</dbReference>
<dbReference type="PANTHER" id="PTHR48111:SF40">
    <property type="entry name" value="PHOSPHATE REGULON TRANSCRIPTIONAL REGULATORY PROTEIN PHOB"/>
    <property type="match status" value="1"/>
</dbReference>
<name>A0A2S5GTG6_9BURK</name>
<evidence type="ECO:0000259" key="6">
    <source>
        <dbReference type="PROSITE" id="PS50110"/>
    </source>
</evidence>
<evidence type="ECO:0000256" key="5">
    <source>
        <dbReference type="PROSITE-ProRule" id="PRU01091"/>
    </source>
</evidence>
<dbReference type="CDD" id="cd00383">
    <property type="entry name" value="trans_reg_C"/>
    <property type="match status" value="1"/>
</dbReference>
<dbReference type="Proteomes" id="UP000239990">
    <property type="component" value="Unassembled WGS sequence"/>
</dbReference>
<dbReference type="SUPFAM" id="SSF52172">
    <property type="entry name" value="CheY-like"/>
    <property type="match status" value="1"/>
</dbReference>
<dbReference type="RefSeq" id="WP_046803427.1">
    <property type="nucleotide sequence ID" value="NZ_PREU01000004.1"/>
</dbReference>
<dbReference type="Gene3D" id="6.10.250.690">
    <property type="match status" value="1"/>
</dbReference>
<dbReference type="GO" id="GO:0005829">
    <property type="term" value="C:cytosol"/>
    <property type="evidence" value="ECO:0007669"/>
    <property type="project" value="TreeGrafter"/>
</dbReference>
<feature type="domain" description="Response regulatory" evidence="6">
    <location>
        <begin position="2"/>
        <end position="117"/>
    </location>
</feature>
<protein>
    <submittedName>
        <fullName evidence="8">DNA-binding response regulator</fullName>
    </submittedName>
</protein>
<dbReference type="InterPro" id="IPR039420">
    <property type="entry name" value="WalR-like"/>
</dbReference>
<reference evidence="8 9" key="1">
    <citation type="submission" date="2018-02" db="EMBL/GenBank/DDBJ databases">
        <title>Draft Genome of Achromobacter spanius stain 6.</title>
        <authorList>
            <person name="Gunasekera T.S."/>
            <person name="Radwan O."/>
            <person name="Ruiz O.N."/>
        </authorList>
    </citation>
    <scope>NUCLEOTIDE SEQUENCE [LARGE SCALE GENOMIC DNA]</scope>
    <source>
        <strain evidence="8 9">6</strain>
    </source>
</reference>
<accession>A0A2S5GTG6</accession>
<dbReference type="Gene3D" id="3.40.50.2300">
    <property type="match status" value="1"/>
</dbReference>
<gene>
    <name evidence="8" type="ORF">C4E15_11245</name>
</gene>
<dbReference type="PANTHER" id="PTHR48111">
    <property type="entry name" value="REGULATOR OF RPOS"/>
    <property type="match status" value="1"/>
</dbReference>
<dbReference type="Pfam" id="PF00072">
    <property type="entry name" value="Response_reg"/>
    <property type="match status" value="1"/>
</dbReference>
<dbReference type="PROSITE" id="PS50110">
    <property type="entry name" value="RESPONSE_REGULATORY"/>
    <property type="match status" value="1"/>
</dbReference>
<evidence type="ECO:0000256" key="1">
    <source>
        <dbReference type="ARBA" id="ARBA00022553"/>
    </source>
</evidence>
<comment type="caution">
    <text evidence="8">The sequence shown here is derived from an EMBL/GenBank/DDBJ whole genome shotgun (WGS) entry which is preliminary data.</text>
</comment>
<dbReference type="AlphaFoldDB" id="A0A2S5GTG6"/>
<feature type="DNA-binding region" description="OmpR/PhoB-type" evidence="5">
    <location>
        <begin position="127"/>
        <end position="226"/>
    </location>
</feature>
<dbReference type="InterPro" id="IPR001867">
    <property type="entry name" value="OmpR/PhoB-type_DNA-bd"/>
</dbReference>
<dbReference type="PROSITE" id="PS51755">
    <property type="entry name" value="OMPR_PHOB"/>
    <property type="match status" value="1"/>
</dbReference>
<evidence type="ECO:0000259" key="7">
    <source>
        <dbReference type="PROSITE" id="PS51755"/>
    </source>
</evidence>
<dbReference type="SMART" id="SM00448">
    <property type="entry name" value="REC"/>
    <property type="match status" value="1"/>
</dbReference>
<dbReference type="InterPro" id="IPR001789">
    <property type="entry name" value="Sig_transdc_resp-reg_receiver"/>
</dbReference>
<dbReference type="InterPro" id="IPR011006">
    <property type="entry name" value="CheY-like_superfamily"/>
</dbReference>
<feature type="modified residue" description="4-aspartylphosphate" evidence="4">
    <location>
        <position position="51"/>
    </location>
</feature>
<evidence type="ECO:0000313" key="8">
    <source>
        <dbReference type="EMBL" id="PPA76236.1"/>
    </source>
</evidence>
<sequence>MIVAILEDSPTQVEWVTKLLQSHGHQAFSRRDGDGFIALLQQQRVDVVLLDWEVPGASGLAVLKWARCNLAPNMPILMLTQRDDEESIVQALNMGADDYLQKPVRERELLARMGAQLRKSQRGEATASQFQVGHFAFNLEAKTLTVDGRPVSLPTREFDLATMLFRSPGRIITKDALCQHIWGTVDRKYDASLATYVSNLRSSLGLRSRNGYVIATVYNYGYRLERMY</sequence>
<keyword evidence="1 4" id="KW-0597">Phosphoprotein</keyword>
<dbReference type="GO" id="GO:0000156">
    <property type="term" value="F:phosphorelay response regulator activity"/>
    <property type="evidence" value="ECO:0007669"/>
    <property type="project" value="TreeGrafter"/>
</dbReference>
<proteinExistence type="predicted"/>
<dbReference type="CDD" id="cd00156">
    <property type="entry name" value="REC"/>
    <property type="match status" value="1"/>
</dbReference>
<evidence type="ECO:0000256" key="4">
    <source>
        <dbReference type="PROSITE-ProRule" id="PRU00169"/>
    </source>
</evidence>
<feature type="domain" description="OmpR/PhoB-type" evidence="7">
    <location>
        <begin position="127"/>
        <end position="226"/>
    </location>
</feature>
<dbReference type="EMBL" id="PREU01000004">
    <property type="protein sequence ID" value="PPA76236.1"/>
    <property type="molecule type" value="Genomic_DNA"/>
</dbReference>